<evidence type="ECO:0000313" key="3">
    <source>
        <dbReference type="Proteomes" id="UP000000304"/>
    </source>
</evidence>
<keyword evidence="3" id="KW-1185">Reference proteome</keyword>
<dbReference type="HOGENOM" id="CLU_2075620_0_0_1"/>
<gene>
    <name evidence="2" type="primary">Dsim\GD14430</name>
    <name evidence="2" type="ORF">Dsim_GD14430</name>
</gene>
<reference evidence="2 3" key="1">
    <citation type="journal article" date="2007" name="Nature">
        <title>Evolution of genes and genomes on the Drosophila phylogeny.</title>
        <authorList>
            <consortium name="Drosophila 12 Genomes Consortium"/>
            <person name="Clark A.G."/>
            <person name="Eisen M.B."/>
            <person name="Smith D.R."/>
            <person name="Bergman C.M."/>
            <person name="Oliver B."/>
            <person name="Markow T.A."/>
            <person name="Kaufman T.C."/>
            <person name="Kellis M."/>
            <person name="Gelbart W."/>
            <person name="Iyer V.N."/>
            <person name="Pollard D.A."/>
            <person name="Sackton T.B."/>
            <person name="Larracuente A.M."/>
            <person name="Singh N.D."/>
            <person name="Abad J.P."/>
            <person name="Abt D.N."/>
            <person name="Adryan B."/>
            <person name="Aguade M."/>
            <person name="Akashi H."/>
            <person name="Anderson W.W."/>
            <person name="Aquadro C.F."/>
            <person name="Ardell D.H."/>
            <person name="Arguello R."/>
            <person name="Artieri C.G."/>
            <person name="Barbash D.A."/>
            <person name="Barker D."/>
            <person name="Barsanti P."/>
            <person name="Batterham P."/>
            <person name="Batzoglou S."/>
            <person name="Begun D."/>
            <person name="Bhutkar A."/>
            <person name="Blanco E."/>
            <person name="Bosak S.A."/>
            <person name="Bradley R.K."/>
            <person name="Brand A.D."/>
            <person name="Brent M.R."/>
            <person name="Brooks A.N."/>
            <person name="Brown R.H."/>
            <person name="Butlin R.K."/>
            <person name="Caggese C."/>
            <person name="Calvi B.R."/>
            <person name="Bernardo de Carvalho A."/>
            <person name="Caspi A."/>
            <person name="Castrezana S."/>
            <person name="Celniker S.E."/>
            <person name="Chang J.L."/>
            <person name="Chapple C."/>
            <person name="Chatterji S."/>
            <person name="Chinwalla A."/>
            <person name="Civetta A."/>
            <person name="Clifton S.W."/>
            <person name="Comeron J.M."/>
            <person name="Costello J.C."/>
            <person name="Coyne J.A."/>
            <person name="Daub J."/>
            <person name="David R.G."/>
            <person name="Delcher A.L."/>
            <person name="Delehaunty K."/>
            <person name="Do C.B."/>
            <person name="Ebling H."/>
            <person name="Edwards K."/>
            <person name="Eickbush T."/>
            <person name="Evans J.D."/>
            <person name="Filipski A."/>
            <person name="Findeiss S."/>
            <person name="Freyhult E."/>
            <person name="Fulton L."/>
            <person name="Fulton R."/>
            <person name="Garcia A.C."/>
            <person name="Gardiner A."/>
            <person name="Garfield D.A."/>
            <person name="Garvin B.E."/>
            <person name="Gibson G."/>
            <person name="Gilbert D."/>
            <person name="Gnerre S."/>
            <person name="Godfrey J."/>
            <person name="Good R."/>
            <person name="Gotea V."/>
            <person name="Gravely B."/>
            <person name="Greenberg A.J."/>
            <person name="Griffiths-Jones S."/>
            <person name="Gross S."/>
            <person name="Guigo R."/>
            <person name="Gustafson E.A."/>
            <person name="Haerty W."/>
            <person name="Hahn M.W."/>
            <person name="Halligan D.L."/>
            <person name="Halpern A.L."/>
            <person name="Halter G.M."/>
            <person name="Han M.V."/>
            <person name="Heger A."/>
            <person name="Hillier L."/>
            <person name="Hinrichs A.S."/>
            <person name="Holmes I."/>
            <person name="Hoskins R.A."/>
            <person name="Hubisz M.J."/>
            <person name="Hultmark D."/>
            <person name="Huntley M.A."/>
            <person name="Jaffe D.B."/>
            <person name="Jagadeeshan S."/>
            <person name="Jeck W.R."/>
            <person name="Johnson J."/>
            <person name="Jones C.D."/>
            <person name="Jordan W.C."/>
            <person name="Karpen G.H."/>
            <person name="Kataoka E."/>
            <person name="Keightley P.D."/>
            <person name="Kheradpour P."/>
            <person name="Kirkness E.F."/>
            <person name="Koerich L.B."/>
            <person name="Kristiansen K."/>
            <person name="Kudrna D."/>
            <person name="Kulathinal R.J."/>
            <person name="Kumar S."/>
            <person name="Kwok R."/>
            <person name="Lander E."/>
            <person name="Langley C.H."/>
            <person name="Lapoint R."/>
            <person name="Lazzaro B.P."/>
            <person name="Lee S.J."/>
            <person name="Levesque L."/>
            <person name="Li R."/>
            <person name="Lin C.F."/>
            <person name="Lin M.F."/>
            <person name="Lindblad-Toh K."/>
            <person name="Llopart A."/>
            <person name="Long M."/>
            <person name="Low L."/>
            <person name="Lozovsky E."/>
            <person name="Lu J."/>
            <person name="Luo M."/>
            <person name="Machado C.A."/>
            <person name="Makalowski W."/>
            <person name="Marzo M."/>
            <person name="Matsuda M."/>
            <person name="Matzkin L."/>
            <person name="McAllister B."/>
            <person name="McBride C.S."/>
            <person name="McKernan B."/>
            <person name="McKernan K."/>
            <person name="Mendez-Lago M."/>
            <person name="Minx P."/>
            <person name="Mollenhauer M.U."/>
            <person name="Montooth K."/>
            <person name="Mount S.M."/>
            <person name="Mu X."/>
            <person name="Myers E."/>
            <person name="Negre B."/>
            <person name="Newfeld S."/>
            <person name="Nielsen R."/>
            <person name="Noor M.A."/>
            <person name="O'Grady P."/>
            <person name="Pachter L."/>
            <person name="Papaceit M."/>
            <person name="Parisi M.J."/>
            <person name="Parisi M."/>
            <person name="Parts L."/>
            <person name="Pedersen J.S."/>
            <person name="Pesole G."/>
            <person name="Phillippy A.M."/>
            <person name="Ponting C.P."/>
            <person name="Pop M."/>
            <person name="Porcelli D."/>
            <person name="Powell J.R."/>
            <person name="Prohaska S."/>
            <person name="Pruitt K."/>
            <person name="Puig M."/>
            <person name="Quesneville H."/>
            <person name="Ram K.R."/>
            <person name="Rand D."/>
            <person name="Rasmussen M.D."/>
            <person name="Reed L.K."/>
            <person name="Reenan R."/>
            <person name="Reily A."/>
            <person name="Remington K.A."/>
            <person name="Rieger T.T."/>
            <person name="Ritchie M.G."/>
            <person name="Robin C."/>
            <person name="Rogers Y.H."/>
            <person name="Rohde C."/>
            <person name="Rozas J."/>
            <person name="Rubenfield M.J."/>
            <person name="Ruiz A."/>
            <person name="Russo S."/>
            <person name="Salzberg S.L."/>
            <person name="Sanchez-Gracia A."/>
            <person name="Saranga D.J."/>
            <person name="Sato H."/>
            <person name="Schaeffer S.W."/>
            <person name="Schatz M.C."/>
            <person name="Schlenke T."/>
            <person name="Schwartz R."/>
            <person name="Segarra C."/>
            <person name="Singh R.S."/>
            <person name="Sirot L."/>
            <person name="Sirota M."/>
            <person name="Sisneros N.B."/>
            <person name="Smith C.D."/>
            <person name="Smith T.F."/>
            <person name="Spieth J."/>
            <person name="Stage D.E."/>
            <person name="Stark A."/>
            <person name="Stephan W."/>
            <person name="Strausberg R.L."/>
            <person name="Strempel S."/>
            <person name="Sturgill D."/>
            <person name="Sutton G."/>
            <person name="Sutton G.G."/>
            <person name="Tao W."/>
            <person name="Teichmann S."/>
            <person name="Tobari Y.N."/>
            <person name="Tomimura Y."/>
            <person name="Tsolas J.M."/>
            <person name="Valente V.L."/>
            <person name="Venter E."/>
            <person name="Venter J.C."/>
            <person name="Vicario S."/>
            <person name="Vieira F.G."/>
            <person name="Vilella A.J."/>
            <person name="Villasante A."/>
            <person name="Walenz B."/>
            <person name="Wang J."/>
            <person name="Wasserman M."/>
            <person name="Watts T."/>
            <person name="Wilson D."/>
            <person name="Wilson R.K."/>
            <person name="Wing R.A."/>
            <person name="Wolfner M.F."/>
            <person name="Wong A."/>
            <person name="Wong G.K."/>
            <person name="Wu C.I."/>
            <person name="Wu G."/>
            <person name="Yamamoto D."/>
            <person name="Yang H.P."/>
            <person name="Yang S.P."/>
            <person name="Yorke J.A."/>
            <person name="Yoshida K."/>
            <person name="Zdobnov E."/>
            <person name="Zhang P."/>
            <person name="Zhang Y."/>
            <person name="Zimin A.V."/>
            <person name="Baldwin J."/>
            <person name="Abdouelleil A."/>
            <person name="Abdulkadir J."/>
            <person name="Abebe A."/>
            <person name="Abera B."/>
            <person name="Abreu J."/>
            <person name="Acer S.C."/>
            <person name="Aftuck L."/>
            <person name="Alexander A."/>
            <person name="An P."/>
            <person name="Anderson E."/>
            <person name="Anderson S."/>
            <person name="Arachi H."/>
            <person name="Azer M."/>
            <person name="Bachantsang P."/>
            <person name="Barry A."/>
            <person name="Bayul T."/>
            <person name="Berlin A."/>
            <person name="Bessette D."/>
            <person name="Bloom T."/>
            <person name="Blye J."/>
            <person name="Boguslavskiy L."/>
            <person name="Bonnet C."/>
            <person name="Boukhgalter B."/>
            <person name="Bourzgui I."/>
            <person name="Brown A."/>
            <person name="Cahill P."/>
            <person name="Channer S."/>
            <person name="Cheshatsang Y."/>
            <person name="Chuda L."/>
            <person name="Citroen M."/>
            <person name="Collymore A."/>
            <person name="Cooke P."/>
            <person name="Costello M."/>
            <person name="D'Aco K."/>
            <person name="Daza R."/>
            <person name="De Haan G."/>
            <person name="DeGray S."/>
            <person name="DeMaso C."/>
            <person name="Dhargay N."/>
            <person name="Dooley K."/>
            <person name="Dooley E."/>
            <person name="Doricent M."/>
            <person name="Dorje P."/>
            <person name="Dorjee K."/>
            <person name="Dupes A."/>
            <person name="Elong R."/>
            <person name="Falk J."/>
            <person name="Farina A."/>
            <person name="Faro S."/>
            <person name="Ferguson D."/>
            <person name="Fisher S."/>
            <person name="Foley C.D."/>
            <person name="Franke A."/>
            <person name="Friedrich D."/>
            <person name="Gadbois L."/>
            <person name="Gearin G."/>
            <person name="Gearin C.R."/>
            <person name="Giannoukos G."/>
            <person name="Goode T."/>
            <person name="Graham J."/>
            <person name="Grandbois E."/>
            <person name="Grewal S."/>
            <person name="Gyaltsen K."/>
            <person name="Hafez N."/>
            <person name="Hagos B."/>
            <person name="Hall J."/>
            <person name="Henson C."/>
            <person name="Hollinger A."/>
            <person name="Honan T."/>
            <person name="Huard M.D."/>
            <person name="Hughes L."/>
            <person name="Hurhula B."/>
            <person name="Husby M.E."/>
            <person name="Kamat A."/>
            <person name="Kanga B."/>
            <person name="Kashin S."/>
            <person name="Khazanovich D."/>
            <person name="Kisner P."/>
            <person name="Lance K."/>
            <person name="Lara M."/>
            <person name="Lee W."/>
            <person name="Lennon N."/>
            <person name="Letendre F."/>
            <person name="LeVine R."/>
            <person name="Lipovsky A."/>
            <person name="Liu X."/>
            <person name="Liu J."/>
            <person name="Liu S."/>
            <person name="Lokyitsang T."/>
            <person name="Lokyitsang Y."/>
            <person name="Lubonja R."/>
            <person name="Lui A."/>
            <person name="MacDonald P."/>
            <person name="Magnisalis V."/>
            <person name="Maru K."/>
            <person name="Matthews C."/>
            <person name="McCusker W."/>
            <person name="McDonough S."/>
            <person name="Mehta T."/>
            <person name="Meldrim J."/>
            <person name="Meneus L."/>
            <person name="Mihai O."/>
            <person name="Mihalev A."/>
            <person name="Mihova T."/>
            <person name="Mittelman R."/>
            <person name="Mlenga V."/>
            <person name="Montmayeur A."/>
            <person name="Mulrain L."/>
            <person name="Navidi A."/>
            <person name="Naylor J."/>
            <person name="Negash T."/>
            <person name="Nguyen T."/>
            <person name="Nguyen N."/>
            <person name="Nicol R."/>
            <person name="Norbu C."/>
            <person name="Norbu N."/>
            <person name="Novod N."/>
            <person name="O'Neill B."/>
            <person name="Osman S."/>
            <person name="Markiewicz E."/>
            <person name="Oyono O.L."/>
            <person name="Patti C."/>
            <person name="Phunkhang P."/>
            <person name="Pierre F."/>
            <person name="Priest M."/>
            <person name="Raghuraman S."/>
            <person name="Rege F."/>
            <person name="Reyes R."/>
            <person name="Rise C."/>
            <person name="Rogov P."/>
            <person name="Ross K."/>
            <person name="Ryan E."/>
            <person name="Settipalli S."/>
            <person name="Shea T."/>
            <person name="Sherpa N."/>
            <person name="Shi L."/>
            <person name="Shih D."/>
            <person name="Sparrow T."/>
            <person name="Spaulding J."/>
            <person name="Stalker J."/>
            <person name="Stange-Thomann N."/>
            <person name="Stavropoulos S."/>
            <person name="Stone C."/>
            <person name="Strader C."/>
            <person name="Tesfaye S."/>
            <person name="Thomson T."/>
            <person name="Thoulutsang Y."/>
            <person name="Thoulutsang D."/>
            <person name="Topham K."/>
            <person name="Topping I."/>
            <person name="Tsamla T."/>
            <person name="Vassiliev H."/>
            <person name="Vo A."/>
            <person name="Wangchuk T."/>
            <person name="Wangdi T."/>
            <person name="Weiand M."/>
            <person name="Wilkinson J."/>
            <person name="Wilson A."/>
            <person name="Yadav S."/>
            <person name="Young G."/>
            <person name="Yu Q."/>
            <person name="Zembek L."/>
            <person name="Zhong D."/>
            <person name="Zimmer A."/>
            <person name="Zwirko Z."/>
            <person name="Jaffe D.B."/>
            <person name="Alvarez P."/>
            <person name="Brockman W."/>
            <person name="Butler J."/>
            <person name="Chin C."/>
            <person name="Gnerre S."/>
            <person name="Grabherr M."/>
            <person name="Kleber M."/>
            <person name="Mauceli E."/>
            <person name="MacCallum I."/>
        </authorList>
    </citation>
    <scope>NUCLEOTIDE SEQUENCE [LARGE SCALE GENOMIC DNA]</scope>
    <source>
        <strain evidence="3">white501</strain>
    </source>
</reference>
<evidence type="ECO:0000313" key="2">
    <source>
        <dbReference type="EMBL" id="EDX10327.1"/>
    </source>
</evidence>
<dbReference type="EMBL" id="CM000363">
    <property type="protein sequence ID" value="EDX10327.1"/>
    <property type="molecule type" value="Genomic_DNA"/>
</dbReference>
<organism evidence="2 3">
    <name type="scientific">Drosophila simulans</name>
    <name type="common">Fruit fly</name>
    <dbReference type="NCBI Taxonomy" id="7240"/>
    <lineage>
        <taxon>Eukaryota</taxon>
        <taxon>Metazoa</taxon>
        <taxon>Ecdysozoa</taxon>
        <taxon>Arthropoda</taxon>
        <taxon>Hexapoda</taxon>
        <taxon>Insecta</taxon>
        <taxon>Pterygota</taxon>
        <taxon>Neoptera</taxon>
        <taxon>Endopterygota</taxon>
        <taxon>Diptera</taxon>
        <taxon>Brachycera</taxon>
        <taxon>Muscomorpha</taxon>
        <taxon>Ephydroidea</taxon>
        <taxon>Drosophilidae</taxon>
        <taxon>Drosophila</taxon>
        <taxon>Sophophora</taxon>
    </lineage>
</organism>
<accession>B4QIZ6</accession>
<evidence type="ECO:0000256" key="1">
    <source>
        <dbReference type="SAM" id="MobiDB-lite"/>
    </source>
</evidence>
<dbReference type="OMA" id="ERYGCSA"/>
<dbReference type="AlphaFoldDB" id="B4QIZ6"/>
<proteinExistence type="predicted"/>
<dbReference type="Proteomes" id="UP000000304">
    <property type="component" value="Chromosome 3L"/>
</dbReference>
<protein>
    <submittedName>
        <fullName evidence="2">GD14430</fullName>
    </submittedName>
</protein>
<feature type="region of interest" description="Disordered" evidence="1">
    <location>
        <begin position="21"/>
        <end position="47"/>
    </location>
</feature>
<name>B4QIZ6_DROSI</name>
<dbReference type="PhylomeDB" id="B4QIZ6"/>
<sequence>MAIDVIQLECKENKTRNPSSLLGLVPRASASGRGSGSRHSQTIADTEPSRIRSRSVVVVVVFVGGGFNVVSSASTSVKYSQNCNNFGSGFSNSLLAKFRRQQERYVPHVGRLWLEISI</sequence>